<protein>
    <submittedName>
        <fullName evidence="1">Glycosyl transferase</fullName>
    </submittedName>
</protein>
<name>A0A809S814_9PROT</name>
<keyword evidence="2" id="KW-1185">Reference proteome</keyword>
<keyword evidence="1" id="KW-0808">Transferase</keyword>
<organism evidence="1 2">
    <name type="scientific">Sulfuriferula nivalis</name>
    <dbReference type="NCBI Taxonomy" id="2675298"/>
    <lineage>
        <taxon>Bacteria</taxon>
        <taxon>Pseudomonadati</taxon>
        <taxon>Pseudomonadota</taxon>
        <taxon>Betaproteobacteria</taxon>
        <taxon>Nitrosomonadales</taxon>
        <taxon>Sulfuricellaceae</taxon>
        <taxon>Sulfuriferula</taxon>
    </lineage>
</organism>
<gene>
    <name evidence="1" type="ORF">SFSGTM_06300</name>
</gene>
<dbReference type="GO" id="GO:0016740">
    <property type="term" value="F:transferase activity"/>
    <property type="evidence" value="ECO:0007669"/>
    <property type="project" value="UniProtKB-KW"/>
</dbReference>
<dbReference type="Pfam" id="PF14307">
    <property type="entry name" value="Glyco_tran_WbsX"/>
    <property type="match status" value="1"/>
</dbReference>
<dbReference type="Proteomes" id="UP000463939">
    <property type="component" value="Chromosome"/>
</dbReference>
<dbReference type="AlphaFoldDB" id="A0A809S814"/>
<dbReference type="InterPro" id="IPR032719">
    <property type="entry name" value="WbsX"/>
</dbReference>
<dbReference type="CDD" id="cd11579">
    <property type="entry name" value="Glyco_tran_WbsX"/>
    <property type="match status" value="1"/>
</dbReference>
<dbReference type="Gene3D" id="3.20.20.80">
    <property type="entry name" value="Glycosidases"/>
    <property type="match status" value="1"/>
</dbReference>
<evidence type="ECO:0000313" key="2">
    <source>
        <dbReference type="Proteomes" id="UP000463939"/>
    </source>
</evidence>
<sequence>MISNATNGKVKVDELAKKKAARVIAFYLPQFHPTPENDLWWGKGFTEWTNVASAKPLFKGHEQPVIPADLGFYDLRLPETRVAQAEMAAAFGVEGFCYWHYWFAGRRMLERPFDEVLASGSPDFPFCLGWANHSWSGIWKDEPHRLLIDQTYPGEADDRVHFEYLLKAFRDHRYMTVDGKPVFVIFKPTDMPDAKRRFGLWRELAIKAGLKGLHIVGINMLDFKDAAVLGLDAVTISTLAVTNTANSVINEASRIIWGIRRRLSLGGPRIVEYKDAIKHLVPDLNQFDCEAYPCVYPNWDNTPRKARKGLVLANSTPALFEEHLNDAVSALDGRVDEHKLVFLKSWNEWAEGNHLEPDTKWGLQYLQALKRVIG</sequence>
<dbReference type="KEGG" id="sniv:SFSGTM_06300"/>
<reference evidence="2" key="1">
    <citation type="submission" date="2019-11" db="EMBL/GenBank/DDBJ databases">
        <title>Isolation and characterization of a novel species in the genus Sulfuriferula.</title>
        <authorList>
            <person name="Mochizuki J."/>
            <person name="Kojima H."/>
            <person name="Fukui M."/>
        </authorList>
    </citation>
    <scope>NUCLEOTIDE SEQUENCE [LARGE SCALE GENOMIC DNA]</scope>
    <source>
        <strain evidence="2">SGTM</strain>
    </source>
</reference>
<dbReference type="RefSeq" id="WP_232526030.1">
    <property type="nucleotide sequence ID" value="NZ_AP021881.1"/>
</dbReference>
<dbReference type="EMBL" id="AP021881">
    <property type="protein sequence ID" value="BBO99921.1"/>
    <property type="molecule type" value="Genomic_DNA"/>
</dbReference>
<dbReference type="PANTHER" id="PTHR41244">
    <property type="entry name" value="RHAMNAN SYNTHESIS F"/>
    <property type="match status" value="1"/>
</dbReference>
<evidence type="ECO:0000313" key="1">
    <source>
        <dbReference type="EMBL" id="BBO99921.1"/>
    </source>
</evidence>
<dbReference type="PANTHER" id="PTHR41244:SF1">
    <property type="entry name" value="GLYCOSYLTRANSFERASE"/>
    <property type="match status" value="1"/>
</dbReference>
<proteinExistence type="predicted"/>
<accession>A0A809S814</accession>